<name>A0A4Z0BWC8_9BURK</name>
<keyword evidence="3" id="KW-1185">Reference proteome</keyword>
<comment type="caution">
    <text evidence="2">The sequence shown here is derived from an EMBL/GenBank/DDBJ whole genome shotgun (WGS) entry which is preliminary data.</text>
</comment>
<evidence type="ECO:0000256" key="1">
    <source>
        <dbReference type="SAM" id="Phobius"/>
    </source>
</evidence>
<protein>
    <submittedName>
        <fullName evidence="2">DUF2065 domain-containing protein</fullName>
    </submittedName>
</protein>
<feature type="transmembrane region" description="Helical" evidence="1">
    <location>
        <begin position="6"/>
        <end position="24"/>
    </location>
</feature>
<evidence type="ECO:0000313" key="3">
    <source>
        <dbReference type="Proteomes" id="UP000297564"/>
    </source>
</evidence>
<feature type="transmembrane region" description="Helical" evidence="1">
    <location>
        <begin position="45"/>
        <end position="61"/>
    </location>
</feature>
<keyword evidence="1" id="KW-0472">Membrane</keyword>
<dbReference type="PANTHER" id="PTHR38602">
    <property type="entry name" value="INNER MEMBRANE PROTEIN-RELATED"/>
    <property type="match status" value="1"/>
</dbReference>
<dbReference type="Proteomes" id="UP000297564">
    <property type="component" value="Unassembled WGS sequence"/>
</dbReference>
<dbReference type="PANTHER" id="PTHR38602:SF1">
    <property type="entry name" value="INNER MEMBRANE PROTEIN"/>
    <property type="match status" value="1"/>
</dbReference>
<dbReference type="RefSeq" id="WP_135284010.1">
    <property type="nucleotide sequence ID" value="NZ_SMLL01000002.1"/>
</dbReference>
<dbReference type="AlphaFoldDB" id="A0A4Z0BWC8"/>
<dbReference type="Pfam" id="PF09838">
    <property type="entry name" value="DUF2065"/>
    <property type="match status" value="1"/>
</dbReference>
<proteinExistence type="predicted"/>
<dbReference type="InterPro" id="IPR019201">
    <property type="entry name" value="DUF2065"/>
</dbReference>
<accession>A0A4Z0BWC8</accession>
<gene>
    <name evidence="2" type="ORF">EZ242_04800</name>
</gene>
<sequence>MSSEVFWTALALVLVFEGLFPLLAPGNWRRTFLQLTQLRDGQLRFFGLCSLLLGLLLLWLVG</sequence>
<dbReference type="EMBL" id="SMLL01000002">
    <property type="protein sequence ID" value="TFZ03211.1"/>
    <property type="molecule type" value="Genomic_DNA"/>
</dbReference>
<keyword evidence="1" id="KW-1133">Transmembrane helix</keyword>
<organism evidence="2 3">
    <name type="scientific">Ramlibacter rhizophilus</name>
    <dbReference type="NCBI Taxonomy" id="1781167"/>
    <lineage>
        <taxon>Bacteria</taxon>
        <taxon>Pseudomonadati</taxon>
        <taxon>Pseudomonadota</taxon>
        <taxon>Betaproteobacteria</taxon>
        <taxon>Burkholderiales</taxon>
        <taxon>Comamonadaceae</taxon>
        <taxon>Ramlibacter</taxon>
    </lineage>
</organism>
<reference evidence="2 3" key="1">
    <citation type="submission" date="2019-03" db="EMBL/GenBank/DDBJ databases">
        <title>Ramlibacter rhizophilus CCTCC AB2015357, whole genome shotgun sequence.</title>
        <authorList>
            <person name="Zhang X."/>
            <person name="Feng G."/>
            <person name="Zhu H."/>
        </authorList>
    </citation>
    <scope>NUCLEOTIDE SEQUENCE [LARGE SCALE GENOMIC DNA]</scope>
    <source>
        <strain evidence="2 3">CCTCC AB2015357</strain>
    </source>
</reference>
<keyword evidence="1" id="KW-0812">Transmembrane</keyword>
<dbReference type="OrthoDB" id="9182237at2"/>
<evidence type="ECO:0000313" key="2">
    <source>
        <dbReference type="EMBL" id="TFZ03211.1"/>
    </source>
</evidence>